<evidence type="ECO:0000256" key="1">
    <source>
        <dbReference type="ARBA" id="ARBA00022490"/>
    </source>
</evidence>
<dbReference type="PANTHER" id="PTHR31760">
    <property type="entry name" value="S-ADENOSYL-L-METHIONINE-DEPENDENT METHYLTRANSFERASES SUPERFAMILY PROTEIN"/>
    <property type="match status" value="1"/>
</dbReference>
<dbReference type="PIRSF" id="PIRSF003078">
    <property type="entry name" value="GidB"/>
    <property type="match status" value="1"/>
</dbReference>
<dbReference type="PANTHER" id="PTHR31760:SF0">
    <property type="entry name" value="S-ADENOSYL-L-METHIONINE-DEPENDENT METHYLTRANSFERASES SUPERFAMILY PROTEIN"/>
    <property type="match status" value="1"/>
</dbReference>
<evidence type="ECO:0000256" key="4">
    <source>
        <dbReference type="ARBA" id="ARBA00022679"/>
    </source>
</evidence>
<gene>
    <name evidence="6" type="primary">rsmG</name>
    <name evidence="7" type="ORF">SAMN04488005_2714</name>
</gene>
<accession>A0A1I6HHL4</accession>
<feature type="binding site" evidence="6">
    <location>
        <position position="69"/>
    </location>
    <ligand>
        <name>S-adenosyl-L-methionine</name>
        <dbReference type="ChEBI" id="CHEBI:59789"/>
    </ligand>
</feature>
<comment type="caution">
    <text evidence="6">Lacks conserved residue(s) required for the propagation of feature annotation.</text>
</comment>
<evidence type="ECO:0000256" key="5">
    <source>
        <dbReference type="ARBA" id="ARBA00022691"/>
    </source>
</evidence>
<keyword evidence="3 6" id="KW-0489">Methyltransferase</keyword>
<keyword evidence="4 6" id="KW-0808">Transferase</keyword>
<name>A0A1I6HHL4_9RHOB</name>
<evidence type="ECO:0000256" key="3">
    <source>
        <dbReference type="ARBA" id="ARBA00022603"/>
    </source>
</evidence>
<organism evidence="7 8">
    <name type="scientific">Yoonia tamlensis</name>
    <dbReference type="NCBI Taxonomy" id="390270"/>
    <lineage>
        <taxon>Bacteria</taxon>
        <taxon>Pseudomonadati</taxon>
        <taxon>Pseudomonadota</taxon>
        <taxon>Alphaproteobacteria</taxon>
        <taxon>Rhodobacterales</taxon>
        <taxon>Paracoccaceae</taxon>
        <taxon>Yoonia</taxon>
    </lineage>
</organism>
<feature type="binding site" evidence="6">
    <location>
        <begin position="123"/>
        <end position="124"/>
    </location>
    <ligand>
        <name>S-adenosyl-L-methionine</name>
        <dbReference type="ChEBI" id="CHEBI:59789"/>
    </ligand>
</feature>
<dbReference type="AlphaFoldDB" id="A0A1I6HHL4"/>
<dbReference type="EC" id="2.1.1.170" evidence="6"/>
<comment type="subcellular location">
    <subcellularLocation>
        <location evidence="6">Cytoplasm</location>
    </subcellularLocation>
</comment>
<dbReference type="GO" id="GO:0005829">
    <property type="term" value="C:cytosol"/>
    <property type="evidence" value="ECO:0007669"/>
    <property type="project" value="TreeGrafter"/>
</dbReference>
<keyword evidence="8" id="KW-1185">Reference proteome</keyword>
<feature type="binding site" evidence="6">
    <location>
        <position position="137"/>
    </location>
    <ligand>
        <name>S-adenosyl-L-methionine</name>
        <dbReference type="ChEBI" id="CHEBI:59789"/>
    </ligand>
</feature>
<sequence length="206" mass="22635">MRHDLGGANVSRETIDRLQEFANLVRKWTVKINLISPSTVETLWERHIIDSAQIYASAPNSFEKWVDIGSGGGFPGIVVAIIGKEKQPDAEFVLIESDLRKATFLRTAIRELRIPATVIADRIEVAPPQDADIVSARALSTLSTLLPYVDRHLNPAGIAILHKGKKASEEVAAARDNWRFALEDSPSLTDPHAQILVVKGISRASK</sequence>
<evidence type="ECO:0000313" key="7">
    <source>
        <dbReference type="EMBL" id="SFR53951.1"/>
    </source>
</evidence>
<evidence type="ECO:0000256" key="2">
    <source>
        <dbReference type="ARBA" id="ARBA00022552"/>
    </source>
</evidence>
<dbReference type="NCBIfam" id="TIGR00138">
    <property type="entry name" value="rsmG_gidB"/>
    <property type="match status" value="1"/>
</dbReference>
<feature type="binding site" evidence="6">
    <location>
        <position position="74"/>
    </location>
    <ligand>
        <name>S-adenosyl-L-methionine</name>
        <dbReference type="ChEBI" id="CHEBI:59789"/>
    </ligand>
</feature>
<protein>
    <recommendedName>
        <fullName evidence="6">Ribosomal RNA small subunit methyltransferase G</fullName>
        <ecNumber evidence="6">2.1.1.170</ecNumber>
    </recommendedName>
    <alternativeName>
        <fullName evidence="6">16S rRNA 7-methylguanosine methyltransferase</fullName>
        <shortName evidence="6">16S rRNA m7G methyltransferase</shortName>
    </alternativeName>
</protein>
<keyword evidence="2 6" id="KW-0698">rRNA processing</keyword>
<dbReference type="EMBL" id="FOYP01000002">
    <property type="protein sequence ID" value="SFR53951.1"/>
    <property type="molecule type" value="Genomic_DNA"/>
</dbReference>
<reference evidence="8" key="1">
    <citation type="submission" date="2016-10" db="EMBL/GenBank/DDBJ databases">
        <authorList>
            <person name="Varghese N."/>
            <person name="Submissions S."/>
        </authorList>
    </citation>
    <scope>NUCLEOTIDE SEQUENCE [LARGE SCALE GENOMIC DNA]</scope>
    <source>
        <strain evidence="8">DSM 26879</strain>
    </source>
</reference>
<comment type="catalytic activity">
    <reaction evidence="6">
        <text>guanosine(527) in 16S rRNA + S-adenosyl-L-methionine = N(7)-methylguanosine(527) in 16S rRNA + S-adenosyl-L-homocysteine</text>
        <dbReference type="Rhea" id="RHEA:42732"/>
        <dbReference type="Rhea" id="RHEA-COMP:10209"/>
        <dbReference type="Rhea" id="RHEA-COMP:10210"/>
        <dbReference type="ChEBI" id="CHEBI:57856"/>
        <dbReference type="ChEBI" id="CHEBI:59789"/>
        <dbReference type="ChEBI" id="CHEBI:74269"/>
        <dbReference type="ChEBI" id="CHEBI:74480"/>
        <dbReference type="EC" id="2.1.1.170"/>
    </reaction>
</comment>
<dbReference type="GO" id="GO:0070043">
    <property type="term" value="F:rRNA (guanine-N7-)-methyltransferase activity"/>
    <property type="evidence" value="ECO:0007669"/>
    <property type="project" value="UniProtKB-UniRule"/>
</dbReference>
<dbReference type="Pfam" id="PF02527">
    <property type="entry name" value="GidB"/>
    <property type="match status" value="1"/>
</dbReference>
<dbReference type="HAMAP" id="MF_00074">
    <property type="entry name" value="16SrRNA_methyltr_G"/>
    <property type="match status" value="1"/>
</dbReference>
<dbReference type="InterPro" id="IPR003682">
    <property type="entry name" value="rRNA_ssu_MeTfrase_G"/>
</dbReference>
<dbReference type="Proteomes" id="UP000199478">
    <property type="component" value="Unassembled WGS sequence"/>
</dbReference>
<comment type="function">
    <text evidence="6">Specifically methylates the N7 position of guanine in position 527 of 16S rRNA.</text>
</comment>
<dbReference type="OrthoDB" id="9808773at2"/>
<dbReference type="STRING" id="390270.SAMN04488005_2714"/>
<evidence type="ECO:0000313" key="8">
    <source>
        <dbReference type="Proteomes" id="UP000199478"/>
    </source>
</evidence>
<dbReference type="SUPFAM" id="SSF53335">
    <property type="entry name" value="S-adenosyl-L-methionine-dependent methyltransferases"/>
    <property type="match status" value="1"/>
</dbReference>
<evidence type="ECO:0000256" key="6">
    <source>
        <dbReference type="HAMAP-Rule" id="MF_00074"/>
    </source>
</evidence>
<dbReference type="RefSeq" id="WP_090201101.1">
    <property type="nucleotide sequence ID" value="NZ_FOYP01000002.1"/>
</dbReference>
<comment type="similarity">
    <text evidence="6">Belongs to the methyltransferase superfamily. RNA methyltransferase RsmG family.</text>
</comment>
<keyword evidence="1 6" id="KW-0963">Cytoplasm</keyword>
<dbReference type="Gene3D" id="3.40.50.150">
    <property type="entry name" value="Vaccinia Virus protein VP39"/>
    <property type="match status" value="1"/>
</dbReference>
<keyword evidence="5 6" id="KW-0949">S-adenosyl-L-methionine</keyword>
<dbReference type="InterPro" id="IPR029063">
    <property type="entry name" value="SAM-dependent_MTases_sf"/>
</dbReference>
<proteinExistence type="inferred from homology"/>